<evidence type="ECO:0000259" key="1">
    <source>
        <dbReference type="Pfam" id="PF12867"/>
    </source>
</evidence>
<evidence type="ECO:0000313" key="3">
    <source>
        <dbReference type="Proteomes" id="UP000076079"/>
    </source>
</evidence>
<dbReference type="Gene3D" id="1.20.120.450">
    <property type="entry name" value="dinb family like domain"/>
    <property type="match status" value="1"/>
</dbReference>
<sequence length="162" mass="17672">MSKQNTSTATNHLSESRVLREGYGPGAWHGADMKAALGDVTAATAYWRPAAGRHNIAEIAVHHAYIVRGVRARVSGHEPKPFVLEGDDWFSLDSDRAMSWKRVQTIVAQEHDRLADLIEAIDTGAATSALPDAERAELVLGITSHAVYHAGQIQLIKRLQEA</sequence>
<dbReference type="EMBL" id="CP015136">
    <property type="protein sequence ID" value="AMY09138.1"/>
    <property type="molecule type" value="Genomic_DNA"/>
</dbReference>
<organism evidence="2 3">
    <name type="scientific">Luteitalea pratensis</name>
    <dbReference type="NCBI Taxonomy" id="1855912"/>
    <lineage>
        <taxon>Bacteria</taxon>
        <taxon>Pseudomonadati</taxon>
        <taxon>Acidobacteriota</taxon>
        <taxon>Vicinamibacteria</taxon>
        <taxon>Vicinamibacterales</taxon>
        <taxon>Vicinamibacteraceae</taxon>
        <taxon>Luteitalea</taxon>
    </lineage>
</organism>
<dbReference type="SUPFAM" id="SSF109854">
    <property type="entry name" value="DinB/YfiT-like putative metalloenzymes"/>
    <property type="match status" value="1"/>
</dbReference>
<accession>A0A143PM29</accession>
<feature type="domain" description="DinB-like" evidence="1">
    <location>
        <begin position="30"/>
        <end position="153"/>
    </location>
</feature>
<reference evidence="3" key="2">
    <citation type="submission" date="2016-04" db="EMBL/GenBank/DDBJ databases">
        <title>First Complete Genome Sequence of a Subdivision 6 Acidobacterium.</title>
        <authorList>
            <person name="Huang S."/>
            <person name="Vieira S."/>
            <person name="Bunk B."/>
            <person name="Riedel T."/>
            <person name="Sproeer C."/>
            <person name="Overmann J."/>
        </authorList>
    </citation>
    <scope>NUCLEOTIDE SEQUENCE [LARGE SCALE GENOMIC DNA]</scope>
    <source>
        <strain evidence="3">DSM 100886 HEG_-6_39</strain>
    </source>
</reference>
<dbReference type="OrthoDB" id="9798830at2"/>
<proteinExistence type="predicted"/>
<dbReference type="Proteomes" id="UP000076079">
    <property type="component" value="Chromosome"/>
</dbReference>
<protein>
    <submittedName>
        <fullName evidence="2">DinB superfamily protein</fullName>
    </submittedName>
</protein>
<dbReference type="InterPro" id="IPR024775">
    <property type="entry name" value="DinB-like"/>
</dbReference>
<keyword evidence="3" id="KW-1185">Reference proteome</keyword>
<dbReference type="RefSeq" id="WP_110170912.1">
    <property type="nucleotide sequence ID" value="NZ_CP015136.1"/>
</dbReference>
<name>A0A143PM29_LUTPR</name>
<evidence type="ECO:0000313" key="2">
    <source>
        <dbReference type="EMBL" id="AMY09138.1"/>
    </source>
</evidence>
<dbReference type="STRING" id="1855912.LuPra_02351"/>
<reference evidence="2 3" key="1">
    <citation type="journal article" date="2016" name="Genome Announc.">
        <title>First Complete Genome Sequence of a Subdivision 6 Acidobacterium Strain.</title>
        <authorList>
            <person name="Huang S."/>
            <person name="Vieira S."/>
            <person name="Bunk B."/>
            <person name="Riedel T."/>
            <person name="Sproer C."/>
            <person name="Overmann J."/>
        </authorList>
    </citation>
    <scope>NUCLEOTIDE SEQUENCE [LARGE SCALE GENOMIC DNA]</scope>
    <source>
        <strain evidence="3">DSM 100886 HEG_-6_39</strain>
    </source>
</reference>
<dbReference type="Pfam" id="PF12867">
    <property type="entry name" value="DinB_2"/>
    <property type="match status" value="1"/>
</dbReference>
<gene>
    <name evidence="2" type="ORF">LuPra_02351</name>
</gene>
<dbReference type="AlphaFoldDB" id="A0A143PM29"/>
<dbReference type="KEGG" id="abac:LuPra_02351"/>
<dbReference type="InterPro" id="IPR034660">
    <property type="entry name" value="DinB/YfiT-like"/>
</dbReference>